<sequence>MYIAPTTAQAQTVYHVTETGNASNDGSSFADGDAISLQGALSAAGGSDEIWIAAGTYTPSRRLDAGDARTATFEITGDQDGLQIYGGFDGTETTRSERDPSANETILSGNINGDESDDSGNAYHVLVFNGGGSETRGIGNDIANNITGATVLDGVTVAGGNANGPSTTDGAGGGLYCDGTGTDNVCSPTLTELIFTGNAAIPNYTSGGGAIYNDAQDSGTSSP</sequence>
<feature type="compositionally biased region" description="Basic and acidic residues" evidence="1">
    <location>
        <begin position="92"/>
        <end position="101"/>
    </location>
</feature>
<evidence type="ECO:0008006" key="4">
    <source>
        <dbReference type="Google" id="ProtNLM"/>
    </source>
</evidence>
<dbReference type="Gene3D" id="2.160.20.10">
    <property type="entry name" value="Single-stranded right-handed beta-helix, Pectin lyase-like"/>
    <property type="match status" value="1"/>
</dbReference>
<dbReference type="SUPFAM" id="SSF51126">
    <property type="entry name" value="Pectin lyase-like"/>
    <property type="match status" value="1"/>
</dbReference>
<evidence type="ECO:0000313" key="2">
    <source>
        <dbReference type="EMBL" id="PEN05109.1"/>
    </source>
</evidence>
<protein>
    <recommendedName>
        <fullName evidence="4">DUF1565 domain-containing protein</fullName>
    </recommendedName>
</protein>
<dbReference type="InterPro" id="IPR011050">
    <property type="entry name" value="Pectin_lyase_fold/virulence"/>
</dbReference>
<dbReference type="AlphaFoldDB" id="A0A2H3P274"/>
<dbReference type="Proteomes" id="UP000221024">
    <property type="component" value="Unassembled WGS sequence"/>
</dbReference>
<feature type="compositionally biased region" description="Polar residues" evidence="1">
    <location>
        <begin position="102"/>
        <end position="113"/>
    </location>
</feature>
<keyword evidence="3" id="KW-1185">Reference proteome</keyword>
<gene>
    <name evidence="2" type="ORF">CRI93_13915</name>
</gene>
<dbReference type="InterPro" id="IPR012334">
    <property type="entry name" value="Pectin_lyas_fold"/>
</dbReference>
<reference evidence="2 3" key="1">
    <citation type="submission" date="2017-10" db="EMBL/GenBank/DDBJ databases">
        <title>Draft genome of Longimonas halophila.</title>
        <authorList>
            <person name="Goh K.M."/>
            <person name="Shamsir M.S."/>
            <person name="Lim S.W."/>
        </authorList>
    </citation>
    <scope>NUCLEOTIDE SEQUENCE [LARGE SCALE GENOMIC DNA]</scope>
    <source>
        <strain evidence="2 3">KCTC 42399</strain>
    </source>
</reference>
<dbReference type="EMBL" id="PDEP01000016">
    <property type="protein sequence ID" value="PEN05109.1"/>
    <property type="molecule type" value="Genomic_DNA"/>
</dbReference>
<organism evidence="2 3">
    <name type="scientific">Longimonas halophila</name>
    <dbReference type="NCBI Taxonomy" id="1469170"/>
    <lineage>
        <taxon>Bacteria</taxon>
        <taxon>Pseudomonadati</taxon>
        <taxon>Rhodothermota</taxon>
        <taxon>Rhodothermia</taxon>
        <taxon>Rhodothermales</taxon>
        <taxon>Salisaetaceae</taxon>
        <taxon>Longimonas</taxon>
    </lineage>
</organism>
<evidence type="ECO:0000256" key="1">
    <source>
        <dbReference type="SAM" id="MobiDB-lite"/>
    </source>
</evidence>
<comment type="caution">
    <text evidence="2">The sequence shown here is derived from an EMBL/GenBank/DDBJ whole genome shotgun (WGS) entry which is preliminary data.</text>
</comment>
<feature type="region of interest" description="Disordered" evidence="1">
    <location>
        <begin position="90"/>
        <end position="115"/>
    </location>
</feature>
<accession>A0A2H3P274</accession>
<name>A0A2H3P274_9BACT</name>
<proteinExistence type="predicted"/>
<evidence type="ECO:0000313" key="3">
    <source>
        <dbReference type="Proteomes" id="UP000221024"/>
    </source>
</evidence>